<dbReference type="RefSeq" id="WP_198829432.1">
    <property type="nucleotide sequence ID" value="NZ_CP066308.1"/>
</dbReference>
<dbReference type="InterPro" id="IPR023753">
    <property type="entry name" value="FAD/NAD-binding_dom"/>
</dbReference>
<evidence type="ECO:0000313" key="9">
    <source>
        <dbReference type="Proteomes" id="UP000677234"/>
    </source>
</evidence>
<feature type="domain" description="FAD/NAD(P)-binding" evidence="5">
    <location>
        <begin position="5"/>
        <end position="290"/>
    </location>
</feature>
<dbReference type="PRINTS" id="PR00469">
    <property type="entry name" value="PNDRDTASEII"/>
</dbReference>
<comment type="cofactor">
    <cofactor evidence="1">
        <name>FAD</name>
        <dbReference type="ChEBI" id="CHEBI:57692"/>
    </cofactor>
</comment>
<dbReference type="InterPro" id="IPR036188">
    <property type="entry name" value="FAD/NAD-bd_sf"/>
</dbReference>
<evidence type="ECO:0000256" key="4">
    <source>
        <dbReference type="ARBA" id="ARBA00023002"/>
    </source>
</evidence>
<dbReference type="Pfam" id="PF07992">
    <property type="entry name" value="Pyr_redox_2"/>
    <property type="match status" value="1"/>
</dbReference>
<reference evidence="6 8" key="1">
    <citation type="submission" date="2020-12" db="EMBL/GenBank/DDBJ databases">
        <title>strain FJAT-54423T represents a novel species of the genus Brevibacillus.</title>
        <authorList>
            <person name="Tang R."/>
        </authorList>
    </citation>
    <scope>NUCLEOTIDE SEQUENCE [LARGE SCALE GENOMIC DNA]</scope>
    <source>
        <strain evidence="6 8">FJAT-54423</strain>
    </source>
</reference>
<dbReference type="AlphaFoldDB" id="A0A7T5ENN8"/>
<gene>
    <name evidence="6" type="ORF">JD108_08670</name>
    <name evidence="7" type="ORF">KDJ56_08350</name>
</gene>
<dbReference type="KEGG" id="bcop:JD108_08670"/>
<dbReference type="GO" id="GO:0016491">
    <property type="term" value="F:oxidoreductase activity"/>
    <property type="evidence" value="ECO:0007669"/>
    <property type="project" value="UniProtKB-KW"/>
</dbReference>
<keyword evidence="3" id="KW-0285">Flavoprotein</keyword>
<proteinExistence type="predicted"/>
<evidence type="ECO:0000259" key="5">
    <source>
        <dbReference type="Pfam" id="PF07992"/>
    </source>
</evidence>
<dbReference type="SUPFAM" id="SSF51905">
    <property type="entry name" value="FAD/NAD(P)-binding domain"/>
    <property type="match status" value="1"/>
</dbReference>
<dbReference type="PANTHER" id="PTHR48105">
    <property type="entry name" value="THIOREDOXIN REDUCTASE 1-RELATED-RELATED"/>
    <property type="match status" value="1"/>
</dbReference>
<evidence type="ECO:0000256" key="2">
    <source>
        <dbReference type="ARBA" id="ARBA00011738"/>
    </source>
</evidence>
<name>A0A7T5ENN8_9BACL</name>
<evidence type="ECO:0000313" key="8">
    <source>
        <dbReference type="Proteomes" id="UP000595847"/>
    </source>
</evidence>
<dbReference type="EMBL" id="CP066308">
    <property type="protein sequence ID" value="QQE75922.1"/>
    <property type="molecule type" value="Genomic_DNA"/>
</dbReference>
<comment type="subunit">
    <text evidence="2">Homodimer.</text>
</comment>
<keyword evidence="9" id="KW-1185">Reference proteome</keyword>
<protein>
    <submittedName>
        <fullName evidence="6">NAD(P)/FAD-dependent oxidoreductase</fullName>
    </submittedName>
</protein>
<evidence type="ECO:0000256" key="3">
    <source>
        <dbReference type="ARBA" id="ARBA00022630"/>
    </source>
</evidence>
<keyword evidence="4" id="KW-0560">Oxidoreductase</keyword>
<dbReference type="Proteomes" id="UP000677234">
    <property type="component" value="Chromosome"/>
</dbReference>
<dbReference type="InterPro" id="IPR050097">
    <property type="entry name" value="Ferredoxin-NADP_redctase_2"/>
</dbReference>
<reference evidence="7" key="2">
    <citation type="submission" date="2021-04" db="EMBL/GenBank/DDBJ databases">
        <title>Brevibacillus composti FJAT-54423, complete genome.</title>
        <authorList>
            <person name="Tang R."/>
        </authorList>
    </citation>
    <scope>NUCLEOTIDE SEQUENCE</scope>
    <source>
        <strain evidence="7">FJAT-54424</strain>
    </source>
</reference>
<evidence type="ECO:0000313" key="6">
    <source>
        <dbReference type="EMBL" id="QQE75922.1"/>
    </source>
</evidence>
<dbReference type="EMBL" id="CP073708">
    <property type="protein sequence ID" value="QUO42948.1"/>
    <property type="molecule type" value="Genomic_DNA"/>
</dbReference>
<dbReference type="Proteomes" id="UP000595847">
    <property type="component" value="Chromosome"/>
</dbReference>
<dbReference type="PRINTS" id="PR00368">
    <property type="entry name" value="FADPNR"/>
</dbReference>
<sequence length="306" mass="33135">MEYVQVLIAGGGMAGLSAAIWCERLGLSCVLIEKTDRLGGQLTQIRNHIWDLPPRTYADGPALLGELLAHDALKNVSIRCGEELAAIDPDRRTVTTNRRTYHPDWLIIATGVSHNQIPALAHSPHVLQPWFSTTAEAETVSGMDVAVIGGGDRAAESACNLARHARSVHLLVRSNHLRARRQWTEQLSRLPSLTILWETEVVDCREEAGKAILTLRSARADTPAALAVDRILPRIGVHGNSDSVKKALGADDHGYLLTDPYQQTEGAGWVYAIGDVANGAEYASLALAAGQAMKAVKHISLQTKEQ</sequence>
<evidence type="ECO:0000256" key="1">
    <source>
        <dbReference type="ARBA" id="ARBA00001974"/>
    </source>
</evidence>
<evidence type="ECO:0000313" key="7">
    <source>
        <dbReference type="EMBL" id="QUO42948.1"/>
    </source>
</evidence>
<organism evidence="6 8">
    <name type="scientific">Brevibacillus composti</name>
    <dbReference type="NCBI Taxonomy" id="2796470"/>
    <lineage>
        <taxon>Bacteria</taxon>
        <taxon>Bacillati</taxon>
        <taxon>Bacillota</taxon>
        <taxon>Bacilli</taxon>
        <taxon>Bacillales</taxon>
        <taxon>Paenibacillaceae</taxon>
        <taxon>Brevibacillus</taxon>
    </lineage>
</organism>
<dbReference type="Gene3D" id="3.50.50.60">
    <property type="entry name" value="FAD/NAD(P)-binding domain"/>
    <property type="match status" value="2"/>
</dbReference>
<accession>A0A7T5ENN8</accession>